<accession>A0AA95NFX9</accession>
<feature type="chain" id="PRO_5041655355" evidence="3">
    <location>
        <begin position="21"/>
        <end position="380"/>
    </location>
</feature>
<keyword evidence="6" id="KW-1185">Reference proteome</keyword>
<feature type="signal peptide" evidence="3">
    <location>
        <begin position="1"/>
        <end position="20"/>
    </location>
</feature>
<dbReference type="AlphaFoldDB" id="A0AA95NFX9"/>
<keyword evidence="2 3" id="KW-0732">Signal</keyword>
<feature type="domain" description="Leucine-binding protein" evidence="4">
    <location>
        <begin position="28"/>
        <end position="356"/>
    </location>
</feature>
<dbReference type="PANTHER" id="PTHR47151">
    <property type="entry name" value="LEU/ILE/VAL-BINDING ABC TRANSPORTER SUBUNIT"/>
    <property type="match status" value="1"/>
</dbReference>
<evidence type="ECO:0000256" key="2">
    <source>
        <dbReference type="ARBA" id="ARBA00022729"/>
    </source>
</evidence>
<dbReference type="InterPro" id="IPR028082">
    <property type="entry name" value="Peripla_BP_I"/>
</dbReference>
<dbReference type="Proteomes" id="UP001177769">
    <property type="component" value="Chromosome"/>
</dbReference>
<dbReference type="Gene3D" id="3.40.50.2300">
    <property type="match status" value="2"/>
</dbReference>
<protein>
    <submittedName>
        <fullName evidence="5">Branched-chain amino acid ABC transporter substrate-binding protein</fullName>
    </submittedName>
</protein>
<dbReference type="PROSITE" id="PS51257">
    <property type="entry name" value="PROKAR_LIPOPROTEIN"/>
    <property type="match status" value="1"/>
</dbReference>
<proteinExistence type="inferred from homology"/>
<evidence type="ECO:0000313" key="6">
    <source>
        <dbReference type="Proteomes" id="UP001177769"/>
    </source>
</evidence>
<organism evidence="5 6">
    <name type="scientific">Paucibacter sediminis</name>
    <dbReference type="NCBI Taxonomy" id="3019553"/>
    <lineage>
        <taxon>Bacteria</taxon>
        <taxon>Pseudomonadati</taxon>
        <taxon>Pseudomonadota</taxon>
        <taxon>Betaproteobacteria</taxon>
        <taxon>Burkholderiales</taxon>
        <taxon>Sphaerotilaceae</taxon>
        <taxon>Roseateles</taxon>
    </lineage>
</organism>
<gene>
    <name evidence="5" type="ORF">PFX98_22325</name>
</gene>
<dbReference type="PANTHER" id="PTHR47151:SF2">
    <property type="entry name" value="AMINO ACID BINDING PROTEIN"/>
    <property type="match status" value="1"/>
</dbReference>
<dbReference type="CDD" id="cd06342">
    <property type="entry name" value="PBP1_ABC_LIVBP-like"/>
    <property type="match status" value="1"/>
</dbReference>
<evidence type="ECO:0000259" key="4">
    <source>
        <dbReference type="Pfam" id="PF13458"/>
    </source>
</evidence>
<dbReference type="InterPro" id="IPR028081">
    <property type="entry name" value="Leu-bd"/>
</dbReference>
<reference evidence="5" key="1">
    <citation type="submission" date="2023-01" db="EMBL/GenBank/DDBJ databases">
        <title>Whole genome sequence of Paucibacter sp. S2-9 isolated from pond sediment.</title>
        <authorList>
            <person name="Jung J.Y."/>
        </authorList>
    </citation>
    <scope>NUCLEOTIDE SEQUENCE</scope>
    <source>
        <strain evidence="5">S2-9</strain>
    </source>
</reference>
<evidence type="ECO:0000256" key="1">
    <source>
        <dbReference type="ARBA" id="ARBA00010062"/>
    </source>
</evidence>
<dbReference type="SUPFAM" id="SSF53822">
    <property type="entry name" value="Periplasmic binding protein-like I"/>
    <property type="match status" value="1"/>
</dbReference>
<dbReference type="EMBL" id="CP116346">
    <property type="protein sequence ID" value="WIT11594.1"/>
    <property type="molecule type" value="Genomic_DNA"/>
</dbReference>
<evidence type="ECO:0000256" key="3">
    <source>
        <dbReference type="SAM" id="SignalP"/>
    </source>
</evidence>
<dbReference type="KEGG" id="pais:PFX98_22325"/>
<name>A0AA95NFX9_9BURK</name>
<dbReference type="Pfam" id="PF13458">
    <property type="entry name" value="Peripla_BP_6"/>
    <property type="match status" value="1"/>
</dbReference>
<comment type="similarity">
    <text evidence="1">Belongs to the leucine-binding protein family.</text>
</comment>
<sequence length="380" mass="39957">MHRRNLILAAAAAPLTALLAACSRIPDTVRIGVAQPLSGPLGALGKDMLAGVQMAVQDLNAANYSVQGKRVQLEVLAKDDKSDAATGKAVAQELVDAGVVAVIGHLNSGVSIETAPIYAKAGIAQLAISTNPRYTQLELATTLRLVANDDMQAKAMASYALGQIGAQRYALVDDATPYGKGLMAGVAALLKKHDKAPAVSASLDAKTTQFDELVARLVAARIDCVITTLADFQVEALVKAMGKAGLREATLLGGDTIKTSTLPKLDLPIRAVYATSPIIEPYEFNAGPAFEKRYSELAKQGIVYGAHYAHDAVYSITQGLTRAGSADPAAVLKAMKALDLHGPVTASLRYDAQGEQKFGTISVYAIEKGRWVSAMRSADW</sequence>
<evidence type="ECO:0000313" key="5">
    <source>
        <dbReference type="EMBL" id="WIT11594.1"/>
    </source>
</evidence>
<dbReference type="RefSeq" id="WP_285232679.1">
    <property type="nucleotide sequence ID" value="NZ_CP116346.1"/>
</dbReference>